<name>A0A419T4R0_9FIRM</name>
<dbReference type="CDD" id="cd00771">
    <property type="entry name" value="ThrRS_core"/>
    <property type="match status" value="1"/>
</dbReference>
<dbReference type="InterPro" id="IPR004095">
    <property type="entry name" value="TGS"/>
</dbReference>
<keyword evidence="4 13" id="KW-0436">Ligase</keyword>
<keyword evidence="7 13" id="KW-0862">Zinc</keyword>
<keyword evidence="8 13" id="KW-0067">ATP-binding</keyword>
<evidence type="ECO:0000256" key="12">
    <source>
        <dbReference type="ARBA" id="ARBA00049515"/>
    </source>
</evidence>
<keyword evidence="11 13" id="KW-0030">Aminoacyl-tRNA synthetase</keyword>
<keyword evidence="6 13" id="KW-0547">Nucleotide-binding</keyword>
<dbReference type="PROSITE" id="PS50862">
    <property type="entry name" value="AA_TRNA_LIGASE_II"/>
    <property type="match status" value="1"/>
</dbReference>
<dbReference type="InterPro" id="IPR047246">
    <property type="entry name" value="ThrRS_anticodon"/>
</dbReference>
<dbReference type="RefSeq" id="WP_120168336.1">
    <property type="nucleotide sequence ID" value="NZ_MCIB01000010.1"/>
</dbReference>
<dbReference type="OrthoDB" id="9802304at2"/>
<keyword evidence="3 13" id="KW-0820">tRNA-binding</keyword>
<keyword evidence="10 13" id="KW-0648">Protein biosynthesis</keyword>
<dbReference type="InterPro" id="IPR012676">
    <property type="entry name" value="TGS-like"/>
</dbReference>
<dbReference type="InterPro" id="IPR006195">
    <property type="entry name" value="aa-tRNA-synth_II"/>
</dbReference>
<dbReference type="Pfam" id="PF02824">
    <property type="entry name" value="TGS"/>
    <property type="match status" value="1"/>
</dbReference>
<evidence type="ECO:0000256" key="4">
    <source>
        <dbReference type="ARBA" id="ARBA00022598"/>
    </source>
</evidence>
<evidence type="ECO:0000256" key="7">
    <source>
        <dbReference type="ARBA" id="ARBA00022833"/>
    </source>
</evidence>
<feature type="domain" description="Aminoacyl-transfer RNA synthetases class-II family profile" evidence="14">
    <location>
        <begin position="268"/>
        <end position="534"/>
    </location>
</feature>
<dbReference type="PANTHER" id="PTHR11451">
    <property type="entry name" value="THREONINE-TRNA LIGASE"/>
    <property type="match status" value="1"/>
</dbReference>
<evidence type="ECO:0000256" key="8">
    <source>
        <dbReference type="ARBA" id="ARBA00022840"/>
    </source>
</evidence>
<dbReference type="FunFam" id="3.40.50.800:FF:000001">
    <property type="entry name" value="Threonine--tRNA ligase"/>
    <property type="match status" value="1"/>
</dbReference>
<dbReference type="GO" id="GO:0046872">
    <property type="term" value="F:metal ion binding"/>
    <property type="evidence" value="ECO:0007669"/>
    <property type="project" value="UniProtKB-KW"/>
</dbReference>
<dbReference type="Gene3D" id="3.40.50.800">
    <property type="entry name" value="Anticodon-binding domain"/>
    <property type="match status" value="1"/>
</dbReference>
<dbReference type="InterPro" id="IPR018163">
    <property type="entry name" value="Thr/Ala-tRNA-synth_IIc_edit"/>
</dbReference>
<keyword evidence="9 13" id="KW-0694">RNA-binding</keyword>
<evidence type="ECO:0000256" key="5">
    <source>
        <dbReference type="ARBA" id="ARBA00022723"/>
    </source>
</evidence>
<dbReference type="Pfam" id="PF03129">
    <property type="entry name" value="HGTP_anticodon"/>
    <property type="match status" value="1"/>
</dbReference>
<dbReference type="Gene3D" id="3.30.930.10">
    <property type="entry name" value="Bira Bifunctional Protein, Domain 2"/>
    <property type="match status" value="1"/>
</dbReference>
<dbReference type="CDD" id="cd00860">
    <property type="entry name" value="ThrRS_anticodon"/>
    <property type="match status" value="1"/>
</dbReference>
<evidence type="ECO:0000259" key="14">
    <source>
        <dbReference type="PROSITE" id="PS50862"/>
    </source>
</evidence>
<dbReference type="Pfam" id="PF07973">
    <property type="entry name" value="tRNA_SAD"/>
    <property type="match status" value="1"/>
</dbReference>
<dbReference type="EC" id="6.1.1.3" evidence="13"/>
<evidence type="ECO:0000256" key="3">
    <source>
        <dbReference type="ARBA" id="ARBA00022555"/>
    </source>
</evidence>
<dbReference type="PRINTS" id="PR01047">
    <property type="entry name" value="TRNASYNTHTHR"/>
</dbReference>
<evidence type="ECO:0000256" key="2">
    <source>
        <dbReference type="ARBA" id="ARBA00022490"/>
    </source>
</evidence>
<dbReference type="FunFam" id="3.30.54.20:FF:000002">
    <property type="entry name" value="Threonine--tRNA ligase"/>
    <property type="match status" value="1"/>
</dbReference>
<dbReference type="Proteomes" id="UP000284177">
    <property type="component" value="Unassembled WGS sequence"/>
</dbReference>
<dbReference type="HAMAP" id="MF_00184">
    <property type="entry name" value="Thr_tRNA_synth"/>
    <property type="match status" value="1"/>
</dbReference>
<gene>
    <name evidence="13" type="primary">thrS</name>
    <name evidence="16" type="ORF">BET03_10625</name>
</gene>
<dbReference type="GO" id="GO:0004829">
    <property type="term" value="F:threonine-tRNA ligase activity"/>
    <property type="evidence" value="ECO:0007669"/>
    <property type="project" value="UniProtKB-UniRule"/>
</dbReference>
<accession>A0A419T4R0</accession>
<feature type="binding site" evidence="13">
    <location>
        <position position="335"/>
    </location>
    <ligand>
        <name>Zn(2+)</name>
        <dbReference type="ChEBI" id="CHEBI:29105"/>
        <note>catalytic</note>
    </ligand>
</feature>
<proteinExistence type="inferred from homology"/>
<dbReference type="PROSITE" id="PS51880">
    <property type="entry name" value="TGS"/>
    <property type="match status" value="1"/>
</dbReference>
<dbReference type="Gene3D" id="3.30.980.10">
    <property type="entry name" value="Threonyl-trna Synthetase, Chain A, domain 2"/>
    <property type="match status" value="1"/>
</dbReference>
<dbReference type="GO" id="GO:0140096">
    <property type="term" value="F:catalytic activity, acting on a protein"/>
    <property type="evidence" value="ECO:0007669"/>
    <property type="project" value="UniProtKB-ARBA"/>
</dbReference>
<dbReference type="GO" id="GO:0006435">
    <property type="term" value="P:threonyl-tRNA aminoacylation"/>
    <property type="evidence" value="ECO:0007669"/>
    <property type="project" value="UniProtKB-UniRule"/>
</dbReference>
<comment type="cofactor">
    <cofactor evidence="13">
        <name>Zn(2+)</name>
        <dbReference type="ChEBI" id="CHEBI:29105"/>
    </cofactor>
    <text evidence="13">Binds 1 zinc ion per subunit.</text>
</comment>
<evidence type="ECO:0000259" key="15">
    <source>
        <dbReference type="PROSITE" id="PS51880"/>
    </source>
</evidence>
<feature type="domain" description="TGS" evidence="15">
    <location>
        <begin position="1"/>
        <end position="63"/>
    </location>
</feature>
<sequence>MENIKVTLPDGSVREYEKGVMVLDVAKDISSGLARVAVGAKVGSRVVGLKYKLEENASIEILKFDDKDGSDIYRHTSAHILAQAVKRLYPNTKLAIGPSIENGFYYDFDSEHKFTPEDLEKIEKEMKKIIKENLDIERFELPREEAVKYLKERGEDYKVELVEELPEDAVISFYKQGEFVDLCAGPHLPNTKKVKSIKLLSVAGAYWRGDENNKMLQRIYGTSFDKKKKLDEYLQRLEEAKKRDHRKLGKELDLFSIQDEGPGFPFFHPKGMVLRNTLEEFWRKEHKKRGYGEVKTPIILNQELWKRSGHWDHYQENMYFTDIDEQNYAIKPMNCPGSILIYKSKMHSYRDFPMRMGELGLVHRHELSGTLHGLMRVRSFTQDDAHIFMLPSQVKDEIKGVIELADYFYSIFGFKYHVELSTRPEKSMGTDEEWQMATNALREALEEKEIEYIVNEGDGAFYGPKIDFHLEDAIGRTWQCGTIQLDFQMPQRFDLTYIGDDGEKHRPIMVHRTIFGSIERFLGILIEHYAGKFPTWLAPIQVIVLPISDKFNGYAHKVKKELEENDIRVEIDTRSEKIGYKIREAQLQKIPYMLIVGEKEVNDETVSVRSRDEGDKGSVKIEEFKDNVLNEIENKR</sequence>
<dbReference type="GO" id="GO:0000049">
    <property type="term" value="F:tRNA binding"/>
    <property type="evidence" value="ECO:0007669"/>
    <property type="project" value="UniProtKB-KW"/>
</dbReference>
<keyword evidence="5 13" id="KW-0479">Metal-binding</keyword>
<dbReference type="CDD" id="cd01667">
    <property type="entry name" value="TGS_ThrRS"/>
    <property type="match status" value="1"/>
</dbReference>
<dbReference type="InterPro" id="IPR012947">
    <property type="entry name" value="tRNA_SAD"/>
</dbReference>
<dbReference type="SMART" id="SM00863">
    <property type="entry name" value="tRNA_SAD"/>
    <property type="match status" value="1"/>
</dbReference>
<protein>
    <recommendedName>
        <fullName evidence="13">Threonine--tRNA ligase</fullName>
        <ecNumber evidence="13">6.1.1.3</ecNumber>
    </recommendedName>
    <alternativeName>
        <fullName evidence="13">Threonyl-tRNA synthetase</fullName>
        <shortName evidence="13">ThrRS</shortName>
    </alternativeName>
</protein>
<dbReference type="EMBL" id="MCIB01000010">
    <property type="protein sequence ID" value="RKD32524.1"/>
    <property type="molecule type" value="Genomic_DNA"/>
</dbReference>
<dbReference type="GO" id="GO:0005524">
    <property type="term" value="F:ATP binding"/>
    <property type="evidence" value="ECO:0007669"/>
    <property type="project" value="UniProtKB-UniRule"/>
</dbReference>
<dbReference type="PANTHER" id="PTHR11451:SF44">
    <property type="entry name" value="THREONINE--TRNA LIGASE, CHLOROPLASTIC_MITOCHONDRIAL 2"/>
    <property type="match status" value="1"/>
</dbReference>
<dbReference type="InterPro" id="IPR033728">
    <property type="entry name" value="ThrRS_core"/>
</dbReference>
<dbReference type="SUPFAM" id="SSF55681">
    <property type="entry name" value="Class II aaRS and biotin synthetases"/>
    <property type="match status" value="1"/>
</dbReference>
<organism evidence="16 17">
    <name type="scientific">Thermohalobacter berrensis</name>
    <dbReference type="NCBI Taxonomy" id="99594"/>
    <lineage>
        <taxon>Bacteria</taxon>
        <taxon>Bacillati</taxon>
        <taxon>Bacillota</taxon>
        <taxon>Tissierellia</taxon>
        <taxon>Tissierellales</taxon>
        <taxon>Thermohalobacteraceae</taxon>
        <taxon>Thermohalobacter</taxon>
    </lineage>
</organism>
<dbReference type="AlphaFoldDB" id="A0A419T4R0"/>
<dbReference type="GO" id="GO:0005737">
    <property type="term" value="C:cytoplasm"/>
    <property type="evidence" value="ECO:0007669"/>
    <property type="project" value="UniProtKB-SubCell"/>
</dbReference>
<dbReference type="InterPro" id="IPR002320">
    <property type="entry name" value="Thr-tRNA-ligase_IIa"/>
</dbReference>
<comment type="catalytic activity">
    <reaction evidence="12 13">
        <text>tRNA(Thr) + L-threonine + ATP = L-threonyl-tRNA(Thr) + AMP + diphosphate + H(+)</text>
        <dbReference type="Rhea" id="RHEA:24624"/>
        <dbReference type="Rhea" id="RHEA-COMP:9670"/>
        <dbReference type="Rhea" id="RHEA-COMP:9704"/>
        <dbReference type="ChEBI" id="CHEBI:15378"/>
        <dbReference type="ChEBI" id="CHEBI:30616"/>
        <dbReference type="ChEBI" id="CHEBI:33019"/>
        <dbReference type="ChEBI" id="CHEBI:57926"/>
        <dbReference type="ChEBI" id="CHEBI:78442"/>
        <dbReference type="ChEBI" id="CHEBI:78534"/>
        <dbReference type="ChEBI" id="CHEBI:456215"/>
        <dbReference type="EC" id="6.1.1.3"/>
    </reaction>
</comment>
<evidence type="ECO:0000256" key="9">
    <source>
        <dbReference type="ARBA" id="ARBA00022884"/>
    </source>
</evidence>
<dbReference type="SUPFAM" id="SSF52954">
    <property type="entry name" value="Class II aaRS ABD-related"/>
    <property type="match status" value="1"/>
</dbReference>
<feature type="binding site" evidence="13">
    <location>
        <position position="511"/>
    </location>
    <ligand>
        <name>Zn(2+)</name>
        <dbReference type="ChEBI" id="CHEBI:29105"/>
        <note>catalytic</note>
    </ligand>
</feature>
<comment type="caution">
    <text evidence="16">The sequence shown here is derived from an EMBL/GenBank/DDBJ whole genome shotgun (WGS) entry which is preliminary data.</text>
</comment>
<dbReference type="SUPFAM" id="SSF55186">
    <property type="entry name" value="ThrRS/AlaRS common domain"/>
    <property type="match status" value="1"/>
</dbReference>
<dbReference type="Gene3D" id="3.10.20.30">
    <property type="match status" value="1"/>
</dbReference>
<dbReference type="InterPro" id="IPR004154">
    <property type="entry name" value="Anticodon-bd"/>
</dbReference>
<evidence type="ECO:0000256" key="10">
    <source>
        <dbReference type="ARBA" id="ARBA00022917"/>
    </source>
</evidence>
<dbReference type="GO" id="GO:0016740">
    <property type="term" value="F:transferase activity"/>
    <property type="evidence" value="ECO:0007669"/>
    <property type="project" value="UniProtKB-ARBA"/>
</dbReference>
<comment type="similarity">
    <text evidence="1 13">Belongs to the class-II aminoacyl-tRNA synthetase family.</text>
</comment>
<reference evidence="16 17" key="1">
    <citation type="submission" date="2016-08" db="EMBL/GenBank/DDBJ databases">
        <title>Novel Firmicutes and Novel Genomes.</title>
        <authorList>
            <person name="Poppleton D.I."/>
            <person name="Gribaldo S."/>
        </authorList>
    </citation>
    <scope>NUCLEOTIDE SEQUENCE [LARGE SCALE GENOMIC DNA]</scope>
    <source>
        <strain evidence="16 17">CTT3</strain>
    </source>
</reference>
<keyword evidence="17" id="KW-1185">Reference proteome</keyword>
<dbReference type="InterPro" id="IPR045864">
    <property type="entry name" value="aa-tRNA-synth_II/BPL/LPL"/>
</dbReference>
<comment type="subunit">
    <text evidence="13">Homodimer.</text>
</comment>
<evidence type="ECO:0000256" key="1">
    <source>
        <dbReference type="ARBA" id="ARBA00008226"/>
    </source>
</evidence>
<keyword evidence="2 13" id="KW-0963">Cytoplasm</keyword>
<evidence type="ECO:0000256" key="11">
    <source>
        <dbReference type="ARBA" id="ARBA00023146"/>
    </source>
</evidence>
<dbReference type="Gene3D" id="3.30.54.20">
    <property type="match status" value="1"/>
</dbReference>
<dbReference type="Pfam" id="PF00587">
    <property type="entry name" value="tRNA-synt_2b"/>
    <property type="match status" value="1"/>
</dbReference>
<evidence type="ECO:0000313" key="17">
    <source>
        <dbReference type="Proteomes" id="UP000284177"/>
    </source>
</evidence>
<dbReference type="InterPro" id="IPR012675">
    <property type="entry name" value="Beta-grasp_dom_sf"/>
</dbReference>
<dbReference type="InterPro" id="IPR036621">
    <property type="entry name" value="Anticodon-bd_dom_sf"/>
</dbReference>
<evidence type="ECO:0000256" key="6">
    <source>
        <dbReference type="ARBA" id="ARBA00022741"/>
    </source>
</evidence>
<comment type="subcellular location">
    <subcellularLocation>
        <location evidence="13">Cytoplasm</location>
    </subcellularLocation>
</comment>
<evidence type="ECO:0000256" key="13">
    <source>
        <dbReference type="HAMAP-Rule" id="MF_00184"/>
    </source>
</evidence>
<dbReference type="FunFam" id="3.30.980.10:FF:000005">
    <property type="entry name" value="Threonyl-tRNA synthetase, mitochondrial"/>
    <property type="match status" value="1"/>
</dbReference>
<dbReference type="FunFam" id="3.30.930.10:FF:000002">
    <property type="entry name" value="Threonine--tRNA ligase"/>
    <property type="match status" value="1"/>
</dbReference>
<evidence type="ECO:0000313" key="16">
    <source>
        <dbReference type="EMBL" id="RKD32524.1"/>
    </source>
</evidence>
<feature type="binding site" evidence="13">
    <location>
        <position position="386"/>
    </location>
    <ligand>
        <name>Zn(2+)</name>
        <dbReference type="ChEBI" id="CHEBI:29105"/>
        <note>catalytic</note>
    </ligand>
</feature>
<dbReference type="NCBIfam" id="TIGR00418">
    <property type="entry name" value="thrS"/>
    <property type="match status" value="1"/>
</dbReference>
<comment type="caution">
    <text evidence="13">Lacks conserved residue(s) required for the propagation of feature annotation.</text>
</comment>
<dbReference type="SUPFAM" id="SSF81271">
    <property type="entry name" value="TGS-like"/>
    <property type="match status" value="1"/>
</dbReference>
<dbReference type="InterPro" id="IPR002314">
    <property type="entry name" value="aa-tRNA-synt_IIb"/>
</dbReference>